<protein>
    <submittedName>
        <fullName evidence="2">Unannotated protein</fullName>
    </submittedName>
</protein>
<accession>A0A6J6CCZ5</accession>
<comment type="similarity">
    <text evidence="1">Belongs to the short-chain dehydrogenases/reductases (SDR) family.</text>
</comment>
<sequence length="256" mass="26256">MDRAQVLGSFNLTGRTAIITGGSRGIGFAIAQGFAAMGANVVIASRKAEACDSAVASILASGGSAFAAPTHMGDLQQIETLVERTAAQFGGIDIIVNNAANPLAQPIGSITAEAFAKSHETNLRGPVFLVQNALEYLRASSHASIINIATAGVYTHGSYVSLYISAKAALLAMTRAMAAELADDGIRANAIAPGTVATDMFLSAPEGFQAAAVDTQLIKRPARPDEMVPAALFLASDASSFMTAQTLVIDGGMTTH</sequence>
<dbReference type="PANTHER" id="PTHR43943">
    <property type="entry name" value="DEHYDROGENASE/REDUCTASE (SDR FAMILY) MEMBER 4"/>
    <property type="match status" value="1"/>
</dbReference>
<dbReference type="AlphaFoldDB" id="A0A6J6CCZ5"/>
<name>A0A6J6CCZ5_9ZZZZ</name>
<dbReference type="Gene3D" id="3.40.50.720">
    <property type="entry name" value="NAD(P)-binding Rossmann-like Domain"/>
    <property type="match status" value="1"/>
</dbReference>
<dbReference type="PANTHER" id="PTHR43943:SF2">
    <property type="entry name" value="DEHYDROGENASE_REDUCTASE 4"/>
    <property type="match status" value="1"/>
</dbReference>
<dbReference type="PRINTS" id="PR00080">
    <property type="entry name" value="SDRFAMILY"/>
</dbReference>
<dbReference type="InterPro" id="IPR036291">
    <property type="entry name" value="NAD(P)-bd_dom_sf"/>
</dbReference>
<dbReference type="EMBL" id="CAEZSF010000169">
    <property type="protein sequence ID" value="CAB4549077.1"/>
    <property type="molecule type" value="Genomic_DNA"/>
</dbReference>
<dbReference type="CDD" id="cd05233">
    <property type="entry name" value="SDR_c"/>
    <property type="match status" value="1"/>
</dbReference>
<organism evidence="2">
    <name type="scientific">freshwater metagenome</name>
    <dbReference type="NCBI Taxonomy" id="449393"/>
    <lineage>
        <taxon>unclassified sequences</taxon>
        <taxon>metagenomes</taxon>
        <taxon>ecological metagenomes</taxon>
    </lineage>
</organism>
<gene>
    <name evidence="2" type="ORF">UFOPK1358_01496</name>
</gene>
<dbReference type="PRINTS" id="PR00081">
    <property type="entry name" value="GDHRDH"/>
</dbReference>
<proteinExistence type="inferred from homology"/>
<dbReference type="Pfam" id="PF13561">
    <property type="entry name" value="adh_short_C2"/>
    <property type="match status" value="1"/>
</dbReference>
<dbReference type="InterPro" id="IPR002347">
    <property type="entry name" value="SDR_fam"/>
</dbReference>
<dbReference type="SUPFAM" id="SSF51735">
    <property type="entry name" value="NAD(P)-binding Rossmann-fold domains"/>
    <property type="match status" value="1"/>
</dbReference>
<evidence type="ECO:0000256" key="1">
    <source>
        <dbReference type="ARBA" id="ARBA00006484"/>
    </source>
</evidence>
<dbReference type="FunFam" id="3.40.50.720:FF:000084">
    <property type="entry name" value="Short-chain dehydrogenase reductase"/>
    <property type="match status" value="1"/>
</dbReference>
<reference evidence="2" key="1">
    <citation type="submission" date="2020-05" db="EMBL/GenBank/DDBJ databases">
        <authorList>
            <person name="Chiriac C."/>
            <person name="Salcher M."/>
            <person name="Ghai R."/>
            <person name="Kavagutti S V."/>
        </authorList>
    </citation>
    <scope>NUCLEOTIDE SEQUENCE</scope>
</reference>
<evidence type="ECO:0000313" key="2">
    <source>
        <dbReference type="EMBL" id="CAB4549077.1"/>
    </source>
</evidence>